<proteinExistence type="predicted"/>
<comment type="caution">
    <text evidence="1">The sequence shown here is derived from an EMBL/GenBank/DDBJ whole genome shotgun (WGS) entry which is preliminary data.</text>
</comment>
<organism evidence="1 2">
    <name type="scientific">Caerostris darwini</name>
    <dbReference type="NCBI Taxonomy" id="1538125"/>
    <lineage>
        <taxon>Eukaryota</taxon>
        <taxon>Metazoa</taxon>
        <taxon>Ecdysozoa</taxon>
        <taxon>Arthropoda</taxon>
        <taxon>Chelicerata</taxon>
        <taxon>Arachnida</taxon>
        <taxon>Araneae</taxon>
        <taxon>Araneomorphae</taxon>
        <taxon>Entelegynae</taxon>
        <taxon>Araneoidea</taxon>
        <taxon>Araneidae</taxon>
        <taxon>Caerostris</taxon>
    </lineage>
</organism>
<sequence length="116" mass="14223">MKESSSRAAWSLNEVYSRPPWFISFCRCTREVGLRLSKGWDAWLQTLIYRVIDTRRYLPFFKRGLLVYSAYVLDWWKNFFVFEQIQNRDVQNFKVSFKSRRSETSRHQRPNRDDQK</sequence>
<protein>
    <submittedName>
        <fullName evidence="1">Uncharacterized protein</fullName>
    </submittedName>
</protein>
<dbReference type="EMBL" id="BPLQ01015726">
    <property type="protein sequence ID" value="GIY91037.1"/>
    <property type="molecule type" value="Genomic_DNA"/>
</dbReference>
<evidence type="ECO:0000313" key="2">
    <source>
        <dbReference type="Proteomes" id="UP001054837"/>
    </source>
</evidence>
<accession>A0AAV4X8U4</accession>
<evidence type="ECO:0000313" key="1">
    <source>
        <dbReference type="EMBL" id="GIY91037.1"/>
    </source>
</evidence>
<gene>
    <name evidence="1" type="ORF">CDAR_550411</name>
</gene>
<dbReference type="Proteomes" id="UP001054837">
    <property type="component" value="Unassembled WGS sequence"/>
</dbReference>
<reference evidence="1 2" key="1">
    <citation type="submission" date="2021-06" db="EMBL/GenBank/DDBJ databases">
        <title>Caerostris darwini draft genome.</title>
        <authorList>
            <person name="Kono N."/>
            <person name="Arakawa K."/>
        </authorList>
    </citation>
    <scope>NUCLEOTIDE SEQUENCE [LARGE SCALE GENOMIC DNA]</scope>
</reference>
<name>A0AAV4X8U4_9ARAC</name>
<keyword evidence="2" id="KW-1185">Reference proteome</keyword>
<dbReference type="AlphaFoldDB" id="A0AAV4X8U4"/>